<reference evidence="1 2" key="1">
    <citation type="submission" date="2023-11" db="EMBL/GenBank/DDBJ databases">
        <authorList>
            <person name="Bao R."/>
        </authorList>
    </citation>
    <scope>NUCLEOTIDE SEQUENCE [LARGE SCALE GENOMIC DNA]</scope>
    <source>
        <strain evidence="1 2">PJ23</strain>
    </source>
</reference>
<comment type="caution">
    <text evidence="1">The sequence shown here is derived from an EMBL/GenBank/DDBJ whole genome shotgun (WGS) entry which is preliminary data.</text>
</comment>
<dbReference type="Proteomes" id="UP001274321">
    <property type="component" value="Unassembled WGS sequence"/>
</dbReference>
<organism evidence="1 2">
    <name type="scientific">Terrihabitans rhizophilus</name>
    <dbReference type="NCBI Taxonomy" id="3092662"/>
    <lineage>
        <taxon>Bacteria</taxon>
        <taxon>Pseudomonadati</taxon>
        <taxon>Pseudomonadota</taxon>
        <taxon>Alphaproteobacteria</taxon>
        <taxon>Hyphomicrobiales</taxon>
        <taxon>Terrihabitans</taxon>
    </lineage>
</organism>
<gene>
    <name evidence="1" type="ORF">SCD90_16545</name>
</gene>
<proteinExistence type="predicted"/>
<name>A0ABU4RS38_9HYPH</name>
<sequence length="53" mass="5659">MGTIPSDTIPLANALLAVRAALASGQDRDAILLTIVEIMEDPTVAARLDRIER</sequence>
<dbReference type="RefSeq" id="WP_319845809.1">
    <property type="nucleotide sequence ID" value="NZ_JAXAFJ010000018.1"/>
</dbReference>
<protein>
    <submittedName>
        <fullName evidence="1">Uncharacterized protein</fullName>
    </submittedName>
</protein>
<dbReference type="EMBL" id="JAXAFJ010000018">
    <property type="protein sequence ID" value="MDX6807665.1"/>
    <property type="molecule type" value="Genomic_DNA"/>
</dbReference>
<keyword evidence="2" id="KW-1185">Reference proteome</keyword>
<accession>A0ABU4RS38</accession>
<evidence type="ECO:0000313" key="2">
    <source>
        <dbReference type="Proteomes" id="UP001274321"/>
    </source>
</evidence>
<evidence type="ECO:0000313" key="1">
    <source>
        <dbReference type="EMBL" id="MDX6807665.1"/>
    </source>
</evidence>